<dbReference type="KEGG" id="ohi:H8790_12495"/>
<dbReference type="InterPro" id="IPR036866">
    <property type="entry name" value="RibonucZ/Hydroxyglut_hydro"/>
</dbReference>
<reference evidence="2 3" key="1">
    <citation type="submission" date="2020-08" db="EMBL/GenBank/DDBJ databases">
        <authorList>
            <person name="Liu C."/>
            <person name="Sun Q."/>
        </authorList>
    </citation>
    <scope>NUCLEOTIDE SEQUENCE [LARGE SCALE GENOMIC DNA]</scope>
    <source>
        <strain evidence="2 3">NSJ-62</strain>
    </source>
</reference>
<proteinExistence type="predicted"/>
<dbReference type="GO" id="GO:0016787">
    <property type="term" value="F:hydrolase activity"/>
    <property type="evidence" value="ECO:0007669"/>
    <property type="project" value="UniProtKB-KW"/>
</dbReference>
<sequence length="275" mass="30068">MKVVTLLENTACRPDLAHAHGLSLYIETPGHRLLFDMGPNAAFLENAEKLGVDISAVDTAVLSHGHYDHGGGLELFCRRNSRAKVYMSRYAFEPHYAVGSGTPEYIGLSEAARRYGGRFVLCGEDEVIDDELRLFSRVESRDYPSGANKTLRRREGDEYPAEDFRHEQNLLITAEGRTVLVAGCAHRGIVNILRAAEGMLGRSPDCVFSGFHLFNPGTGAAEPRELVEAVGRELAGRAGTVYRTGHCTGAEAYGILKELLGGRMDYMSAGTVFEV</sequence>
<dbReference type="GO" id="GO:0016740">
    <property type="term" value="F:transferase activity"/>
    <property type="evidence" value="ECO:0007669"/>
    <property type="project" value="TreeGrafter"/>
</dbReference>
<accession>A0A7G9B3W0</accession>
<keyword evidence="2" id="KW-0378">Hydrolase</keyword>
<dbReference type="InterPro" id="IPR052926">
    <property type="entry name" value="Metallo-beta-lactamase_dom"/>
</dbReference>
<dbReference type="Pfam" id="PF00753">
    <property type="entry name" value="Lactamase_B"/>
    <property type="match status" value="1"/>
</dbReference>
<dbReference type="SMART" id="SM00849">
    <property type="entry name" value="Lactamase_B"/>
    <property type="match status" value="1"/>
</dbReference>
<gene>
    <name evidence="2" type="ORF">H8790_12495</name>
</gene>
<keyword evidence="3" id="KW-1185">Reference proteome</keyword>
<dbReference type="PANTHER" id="PTHR13754">
    <property type="entry name" value="METALLO-BETA-LACTAMASE SUPERFAMILY PROTEIN"/>
    <property type="match status" value="1"/>
</dbReference>
<organism evidence="2 3">
    <name type="scientific">Oscillibacter hominis</name>
    <dbReference type="NCBI Taxonomy" id="2763056"/>
    <lineage>
        <taxon>Bacteria</taxon>
        <taxon>Bacillati</taxon>
        <taxon>Bacillota</taxon>
        <taxon>Clostridia</taxon>
        <taxon>Eubacteriales</taxon>
        <taxon>Oscillospiraceae</taxon>
        <taxon>Oscillibacter</taxon>
    </lineage>
</organism>
<protein>
    <submittedName>
        <fullName evidence="2">MBL fold metallo-hydrolase</fullName>
    </submittedName>
</protein>
<evidence type="ECO:0000313" key="3">
    <source>
        <dbReference type="Proteomes" id="UP000515960"/>
    </source>
</evidence>
<dbReference type="InterPro" id="IPR041712">
    <property type="entry name" value="DHPS-like_MBL-fold"/>
</dbReference>
<dbReference type="SUPFAM" id="SSF56281">
    <property type="entry name" value="Metallo-hydrolase/oxidoreductase"/>
    <property type="match status" value="1"/>
</dbReference>
<evidence type="ECO:0000259" key="1">
    <source>
        <dbReference type="SMART" id="SM00849"/>
    </source>
</evidence>
<dbReference type="RefSeq" id="WP_187332842.1">
    <property type="nucleotide sequence ID" value="NZ_CP060490.1"/>
</dbReference>
<feature type="domain" description="Metallo-beta-lactamase" evidence="1">
    <location>
        <begin position="20"/>
        <end position="246"/>
    </location>
</feature>
<dbReference type="EMBL" id="CP060490">
    <property type="protein sequence ID" value="QNL44241.1"/>
    <property type="molecule type" value="Genomic_DNA"/>
</dbReference>
<dbReference type="AlphaFoldDB" id="A0A7G9B3W0"/>
<dbReference type="CDD" id="cd07713">
    <property type="entry name" value="DHPS-like_MBL-fold"/>
    <property type="match status" value="1"/>
</dbReference>
<evidence type="ECO:0000313" key="2">
    <source>
        <dbReference type="EMBL" id="QNL44241.1"/>
    </source>
</evidence>
<dbReference type="Proteomes" id="UP000515960">
    <property type="component" value="Chromosome"/>
</dbReference>
<dbReference type="PANTHER" id="PTHR13754:SF13">
    <property type="entry name" value="METALLO-BETA-LACTAMASE SUPERFAMILY PROTEIN (AFU_ORTHOLOGUE AFUA_3G07630)"/>
    <property type="match status" value="1"/>
</dbReference>
<dbReference type="InterPro" id="IPR001279">
    <property type="entry name" value="Metallo-B-lactamas"/>
</dbReference>
<dbReference type="Gene3D" id="3.60.15.10">
    <property type="entry name" value="Ribonuclease Z/Hydroxyacylglutathione hydrolase-like"/>
    <property type="match status" value="1"/>
</dbReference>
<name>A0A7G9B3W0_9FIRM</name>